<dbReference type="GO" id="GO:0016787">
    <property type="term" value="F:hydrolase activity"/>
    <property type="evidence" value="ECO:0007669"/>
    <property type="project" value="UniProtKB-KW"/>
</dbReference>
<keyword evidence="1 2" id="KW-0378">Hydrolase</keyword>
<dbReference type="Proteomes" id="UP000559010">
    <property type="component" value="Unassembled WGS sequence"/>
</dbReference>
<sequence>MKIYKYWLLVILLSACGQSTDRKESSDNLAQSSDEKPLSVAMADSEIERTPDPRLIDFREEPKWEYTNGLICSAMIKVYNNTGDSKYYNYAKSYADSMINADGTIKTYDRRDFNIDRINPGKFLIELYNDTQDPKYLSAIKLLRSQMQDHPRTSEGGFWHKKRYPHQMWLDGLYMGAPFLAQYAMEFNEPKLFDDVALQIKLIDKHTYDSAKNLFYHGWDESHQQKWADPETGLSPHFWGRAMGWYAMALVDVLDFFPADHPERQNILNVLTKMAGSIKQYQDENSGVWYQVLDLGDREGNYLEASCSSMFTYFLLKSVKNEYLSDEYSEIAQKGYDGILDNFIEKNDDGTISLTQICGVAGLGGEPYRDASFEYYVNEPIRENDPKGVGPFIMAALLYEAKYGKDNHLAIRND</sequence>
<reference evidence="2 3" key="1">
    <citation type="submission" date="2020-04" db="EMBL/GenBank/DDBJ databases">
        <title>Flammeovirgaceae bacterium KN852 isolated from deep sea.</title>
        <authorList>
            <person name="Zhang D.-C."/>
        </authorList>
    </citation>
    <scope>NUCLEOTIDE SEQUENCE [LARGE SCALE GENOMIC DNA]</scope>
    <source>
        <strain evidence="2 3">KN852</strain>
    </source>
</reference>
<dbReference type="EMBL" id="JABBNU010000009">
    <property type="protein sequence ID" value="NMM49698.1"/>
    <property type="molecule type" value="Genomic_DNA"/>
</dbReference>
<dbReference type="InterPro" id="IPR012341">
    <property type="entry name" value="6hp_glycosidase-like_sf"/>
</dbReference>
<dbReference type="InterPro" id="IPR010905">
    <property type="entry name" value="Glyco_hydro_88"/>
</dbReference>
<organism evidence="2 3">
    <name type="scientific">Marinigracilibium pacificum</name>
    <dbReference type="NCBI Taxonomy" id="2729599"/>
    <lineage>
        <taxon>Bacteria</taxon>
        <taxon>Pseudomonadati</taxon>
        <taxon>Bacteroidota</taxon>
        <taxon>Cytophagia</taxon>
        <taxon>Cytophagales</taxon>
        <taxon>Flammeovirgaceae</taxon>
        <taxon>Marinigracilibium</taxon>
    </lineage>
</organism>
<comment type="caution">
    <text evidence="2">The sequence shown here is derived from an EMBL/GenBank/DDBJ whole genome shotgun (WGS) entry which is preliminary data.</text>
</comment>
<dbReference type="InterPro" id="IPR008928">
    <property type="entry name" value="6-hairpin_glycosidase_sf"/>
</dbReference>
<dbReference type="InterPro" id="IPR052043">
    <property type="entry name" value="PolySaccharide_Degr_Enz"/>
</dbReference>
<name>A0A848J2Y7_9BACT</name>
<dbReference type="AlphaFoldDB" id="A0A848J2Y7"/>
<protein>
    <submittedName>
        <fullName evidence="2">Glycoside hydrolase family 88 protein</fullName>
    </submittedName>
</protein>
<evidence type="ECO:0000313" key="2">
    <source>
        <dbReference type="EMBL" id="NMM49698.1"/>
    </source>
</evidence>
<dbReference type="PROSITE" id="PS51257">
    <property type="entry name" value="PROKAR_LIPOPROTEIN"/>
    <property type="match status" value="1"/>
</dbReference>
<dbReference type="GO" id="GO:0005975">
    <property type="term" value="P:carbohydrate metabolic process"/>
    <property type="evidence" value="ECO:0007669"/>
    <property type="project" value="InterPro"/>
</dbReference>
<evidence type="ECO:0000256" key="1">
    <source>
        <dbReference type="ARBA" id="ARBA00022801"/>
    </source>
</evidence>
<keyword evidence="3" id="KW-1185">Reference proteome</keyword>
<dbReference type="Gene3D" id="1.50.10.10">
    <property type="match status" value="1"/>
</dbReference>
<accession>A0A848J2Y7</accession>
<dbReference type="RefSeq" id="WP_169683054.1">
    <property type="nucleotide sequence ID" value="NZ_JABBNU010000009.1"/>
</dbReference>
<evidence type="ECO:0000313" key="3">
    <source>
        <dbReference type="Proteomes" id="UP000559010"/>
    </source>
</evidence>
<proteinExistence type="predicted"/>
<dbReference type="SUPFAM" id="SSF48208">
    <property type="entry name" value="Six-hairpin glycosidases"/>
    <property type="match status" value="1"/>
</dbReference>
<dbReference type="PANTHER" id="PTHR33886">
    <property type="entry name" value="UNSATURATED RHAMNOGALACTURONAN HYDROLASE (EUROFUNG)"/>
    <property type="match status" value="1"/>
</dbReference>
<gene>
    <name evidence="2" type="ORF">HH304_14920</name>
</gene>
<dbReference type="Pfam" id="PF07470">
    <property type="entry name" value="Glyco_hydro_88"/>
    <property type="match status" value="1"/>
</dbReference>
<dbReference type="PANTHER" id="PTHR33886:SF8">
    <property type="entry name" value="UNSATURATED RHAMNOGALACTURONAN HYDROLASE (EUROFUNG)"/>
    <property type="match status" value="1"/>
</dbReference>